<accession>T1BI26</accession>
<gene>
    <name evidence="16" type="ORF">B1B_10028</name>
</gene>
<evidence type="ECO:0000313" key="16">
    <source>
        <dbReference type="EMBL" id="EQD53795.1"/>
    </source>
</evidence>
<evidence type="ECO:0000256" key="6">
    <source>
        <dbReference type="ARBA" id="ARBA00022516"/>
    </source>
</evidence>
<evidence type="ECO:0000256" key="7">
    <source>
        <dbReference type="ARBA" id="ARBA00022679"/>
    </source>
</evidence>
<evidence type="ECO:0000256" key="14">
    <source>
        <dbReference type="ARBA" id="ARBA00032361"/>
    </source>
</evidence>
<keyword evidence="7 16" id="KW-0808">Transferase</keyword>
<dbReference type="NCBIfam" id="TIGR00473">
    <property type="entry name" value="pssA"/>
    <property type="match status" value="1"/>
</dbReference>
<dbReference type="InterPro" id="IPR050324">
    <property type="entry name" value="CDP-alcohol_PTase-I"/>
</dbReference>
<keyword evidence="6" id="KW-0444">Lipid biosynthesis</keyword>
<evidence type="ECO:0000256" key="9">
    <source>
        <dbReference type="ARBA" id="ARBA00022989"/>
    </source>
</evidence>
<evidence type="ECO:0000256" key="11">
    <source>
        <dbReference type="ARBA" id="ARBA00023136"/>
    </source>
</evidence>
<organism evidence="16">
    <name type="scientific">mine drainage metagenome</name>
    <dbReference type="NCBI Taxonomy" id="410659"/>
    <lineage>
        <taxon>unclassified sequences</taxon>
        <taxon>metagenomes</taxon>
        <taxon>ecological metagenomes</taxon>
    </lineage>
</organism>
<dbReference type="GO" id="GO:0016020">
    <property type="term" value="C:membrane"/>
    <property type="evidence" value="ECO:0007669"/>
    <property type="project" value="InterPro"/>
</dbReference>
<keyword evidence="10" id="KW-0443">Lipid metabolism</keyword>
<evidence type="ECO:0000256" key="5">
    <source>
        <dbReference type="ARBA" id="ARBA00017171"/>
    </source>
</evidence>
<dbReference type="InterPro" id="IPR043130">
    <property type="entry name" value="CDP-OH_PTrfase_TM_dom"/>
</dbReference>
<evidence type="ECO:0000256" key="1">
    <source>
        <dbReference type="ARBA" id="ARBA00000287"/>
    </source>
</evidence>
<name>T1BI26_9ZZZZ</name>
<keyword evidence="8 15" id="KW-0812">Transmembrane</keyword>
<evidence type="ECO:0000256" key="2">
    <source>
        <dbReference type="ARBA" id="ARBA00004127"/>
    </source>
</evidence>
<evidence type="ECO:0000256" key="12">
    <source>
        <dbReference type="ARBA" id="ARBA00023209"/>
    </source>
</evidence>
<sequence>MTEEREVPSVAGRHRRGVYLLPNLFTTAALFGGFYAIISALNGRFIDAAIAIFLAGIMDGLDGRVARWTHTVTEFGKEYDSLSDVIAFGLAPAVVVYRWAFVPYLHESAIVARFGWLAAFFYAVTAALRLARFNTHAPALDKRYFQGLPSPAAAGLVASCVWLLEAWPRGTWIMIPAWIVLVAPGALMVSQIRYYSFKDFNLAKRIRYTSAVAIPLFLIVIALSPAKILFACLLAYAVSGPLFSLWRWRHRRRRVSVAP</sequence>
<dbReference type="Gene3D" id="1.20.120.1760">
    <property type="match status" value="1"/>
</dbReference>
<proteinExistence type="inferred from homology"/>
<comment type="catalytic activity">
    <reaction evidence="1">
        <text>a CDP-1,2-diacyl-sn-glycerol + L-serine = a 1,2-diacyl-sn-glycero-3-phospho-L-serine + CMP + H(+)</text>
        <dbReference type="Rhea" id="RHEA:16913"/>
        <dbReference type="ChEBI" id="CHEBI:15378"/>
        <dbReference type="ChEBI" id="CHEBI:33384"/>
        <dbReference type="ChEBI" id="CHEBI:57262"/>
        <dbReference type="ChEBI" id="CHEBI:58332"/>
        <dbReference type="ChEBI" id="CHEBI:60377"/>
        <dbReference type="EC" id="2.7.8.8"/>
    </reaction>
</comment>
<dbReference type="PANTHER" id="PTHR14269">
    <property type="entry name" value="CDP-DIACYLGLYCEROL--GLYCEROL-3-PHOSPHATE 3-PHOSPHATIDYLTRANSFERASE-RELATED"/>
    <property type="match status" value="1"/>
</dbReference>
<feature type="transmembrane region" description="Helical" evidence="15">
    <location>
        <begin position="170"/>
        <end position="194"/>
    </location>
</feature>
<feature type="transmembrane region" description="Helical" evidence="15">
    <location>
        <begin position="82"/>
        <end position="102"/>
    </location>
</feature>
<comment type="subcellular location">
    <subcellularLocation>
        <location evidence="2">Endomembrane system</location>
        <topology evidence="2">Multi-pass membrane protein</topology>
    </subcellularLocation>
</comment>
<dbReference type="EC" id="2.7.8.8" evidence="4"/>
<dbReference type="GO" id="GO:0003882">
    <property type="term" value="F:CDP-diacylglycerol-serine O-phosphatidyltransferase activity"/>
    <property type="evidence" value="ECO:0007669"/>
    <property type="project" value="UniProtKB-EC"/>
</dbReference>
<evidence type="ECO:0000256" key="8">
    <source>
        <dbReference type="ARBA" id="ARBA00022692"/>
    </source>
</evidence>
<evidence type="ECO:0000256" key="4">
    <source>
        <dbReference type="ARBA" id="ARBA00013174"/>
    </source>
</evidence>
<keyword evidence="13" id="KW-1208">Phospholipid metabolism</keyword>
<dbReference type="Pfam" id="PF01066">
    <property type="entry name" value="CDP-OH_P_transf"/>
    <property type="match status" value="1"/>
</dbReference>
<dbReference type="EMBL" id="AUZY01006610">
    <property type="protein sequence ID" value="EQD53795.1"/>
    <property type="molecule type" value="Genomic_DNA"/>
</dbReference>
<reference evidence="16" key="2">
    <citation type="journal article" date="2014" name="ISME J.">
        <title>Microbial stratification in low pH oxic and suboxic macroscopic growths along an acid mine drainage.</title>
        <authorList>
            <person name="Mendez-Garcia C."/>
            <person name="Mesa V."/>
            <person name="Sprenger R.R."/>
            <person name="Richter M."/>
            <person name="Diez M.S."/>
            <person name="Solano J."/>
            <person name="Bargiela R."/>
            <person name="Golyshina O.V."/>
            <person name="Manteca A."/>
            <person name="Ramos J.L."/>
            <person name="Gallego J.R."/>
            <person name="Llorente I."/>
            <person name="Martins Dos Santos V.A."/>
            <person name="Jensen O.N."/>
            <person name="Pelaez A.I."/>
            <person name="Sanchez J."/>
            <person name="Ferrer M."/>
        </authorList>
    </citation>
    <scope>NUCLEOTIDE SEQUENCE</scope>
</reference>
<evidence type="ECO:0000256" key="3">
    <source>
        <dbReference type="ARBA" id="ARBA00010441"/>
    </source>
</evidence>
<dbReference type="InterPro" id="IPR000462">
    <property type="entry name" value="CDP-OH_P_trans"/>
</dbReference>
<keyword evidence="12" id="KW-0594">Phospholipid biosynthesis</keyword>
<keyword evidence="9 15" id="KW-1133">Transmembrane helix</keyword>
<reference evidence="16" key="1">
    <citation type="submission" date="2013-08" db="EMBL/GenBank/DDBJ databases">
        <authorList>
            <person name="Mendez C."/>
            <person name="Richter M."/>
            <person name="Ferrer M."/>
            <person name="Sanchez J."/>
        </authorList>
    </citation>
    <scope>NUCLEOTIDE SEQUENCE</scope>
</reference>
<dbReference type="PANTHER" id="PTHR14269:SF61">
    <property type="entry name" value="CDP-DIACYLGLYCEROL--SERINE O-PHOSPHATIDYLTRANSFERASE"/>
    <property type="match status" value="1"/>
</dbReference>
<evidence type="ECO:0000256" key="13">
    <source>
        <dbReference type="ARBA" id="ARBA00023264"/>
    </source>
</evidence>
<dbReference type="PROSITE" id="PS00379">
    <property type="entry name" value="CDP_ALCOHOL_P_TRANSF"/>
    <property type="match status" value="1"/>
</dbReference>
<dbReference type="InterPro" id="IPR004533">
    <property type="entry name" value="CDP-diaglyc--ser_O-PTrfase"/>
</dbReference>
<feature type="transmembrane region" description="Helical" evidence="15">
    <location>
        <begin position="20"/>
        <end position="38"/>
    </location>
</feature>
<protein>
    <recommendedName>
        <fullName evidence="5">CDP-diacylglycerol--serine O-phosphatidyltransferase</fullName>
        <ecNumber evidence="4">2.7.8.8</ecNumber>
    </recommendedName>
    <alternativeName>
        <fullName evidence="14">Phosphatidylserine synthase</fullName>
    </alternativeName>
</protein>
<feature type="transmembrane region" description="Helical" evidence="15">
    <location>
        <begin position="114"/>
        <end position="132"/>
    </location>
</feature>
<comment type="caution">
    <text evidence="16">The sequence shown here is derived from an EMBL/GenBank/DDBJ whole genome shotgun (WGS) entry which is preliminary data.</text>
</comment>
<dbReference type="GO" id="GO:0008654">
    <property type="term" value="P:phospholipid biosynthetic process"/>
    <property type="evidence" value="ECO:0007669"/>
    <property type="project" value="UniProtKB-KW"/>
</dbReference>
<evidence type="ECO:0000256" key="10">
    <source>
        <dbReference type="ARBA" id="ARBA00023098"/>
    </source>
</evidence>
<dbReference type="InterPro" id="IPR048254">
    <property type="entry name" value="CDP_ALCOHOL_P_TRANSF_CS"/>
</dbReference>
<keyword evidence="11 15" id="KW-0472">Membrane</keyword>
<dbReference type="AlphaFoldDB" id="T1BI26"/>
<dbReference type="GO" id="GO:0012505">
    <property type="term" value="C:endomembrane system"/>
    <property type="evidence" value="ECO:0007669"/>
    <property type="project" value="UniProtKB-SubCell"/>
</dbReference>
<comment type="similarity">
    <text evidence="3">Belongs to the CDP-alcohol phosphatidyltransferase class-I family.</text>
</comment>
<evidence type="ECO:0000256" key="15">
    <source>
        <dbReference type="SAM" id="Phobius"/>
    </source>
</evidence>